<feature type="domain" description="Tyrosine specific protein phosphatases" evidence="1">
    <location>
        <begin position="8"/>
        <end position="59"/>
    </location>
</feature>
<dbReference type="InterPro" id="IPR000387">
    <property type="entry name" value="Tyr_Pase_dom"/>
</dbReference>
<dbReference type="EMBL" id="CARXXK010000003">
    <property type="protein sequence ID" value="CAI6362408.1"/>
    <property type="molecule type" value="Genomic_DNA"/>
</dbReference>
<dbReference type="Pfam" id="PF00782">
    <property type="entry name" value="DSPc"/>
    <property type="match status" value="1"/>
</dbReference>
<dbReference type="Proteomes" id="UP001160148">
    <property type="component" value="Unassembled WGS sequence"/>
</dbReference>
<dbReference type="InterPro" id="IPR000340">
    <property type="entry name" value="Dual-sp_phosphatase_cat-dom"/>
</dbReference>
<dbReference type="PROSITE" id="PS50056">
    <property type="entry name" value="TYR_PHOSPHATASE_2"/>
    <property type="match status" value="1"/>
</dbReference>
<dbReference type="InterPro" id="IPR029021">
    <property type="entry name" value="Prot-tyrosine_phosphatase-like"/>
</dbReference>
<sequence>MFQRRGSAPTAAILKTFLRISEQTPYAVAVHCRAGLGRTGTLIAAYLIQHYRMTACEAIACATGYGCAVRDP</sequence>
<accession>A0AAV0X2M0</accession>
<evidence type="ECO:0000259" key="1">
    <source>
        <dbReference type="PROSITE" id="PS50056"/>
    </source>
</evidence>
<keyword evidence="3" id="KW-1185">Reference proteome</keyword>
<dbReference type="InterPro" id="IPR016130">
    <property type="entry name" value="Tyr_Pase_AS"/>
</dbReference>
<evidence type="ECO:0000313" key="3">
    <source>
        <dbReference type="Proteomes" id="UP001160148"/>
    </source>
</evidence>
<reference evidence="2 3" key="1">
    <citation type="submission" date="2023-01" db="EMBL/GenBank/DDBJ databases">
        <authorList>
            <person name="Whitehead M."/>
        </authorList>
    </citation>
    <scope>NUCLEOTIDE SEQUENCE [LARGE SCALE GENOMIC DNA]</scope>
</reference>
<evidence type="ECO:0000313" key="2">
    <source>
        <dbReference type="EMBL" id="CAI6362408.1"/>
    </source>
</evidence>
<organism evidence="2 3">
    <name type="scientific">Macrosiphum euphorbiae</name>
    <name type="common">potato aphid</name>
    <dbReference type="NCBI Taxonomy" id="13131"/>
    <lineage>
        <taxon>Eukaryota</taxon>
        <taxon>Metazoa</taxon>
        <taxon>Ecdysozoa</taxon>
        <taxon>Arthropoda</taxon>
        <taxon>Hexapoda</taxon>
        <taxon>Insecta</taxon>
        <taxon>Pterygota</taxon>
        <taxon>Neoptera</taxon>
        <taxon>Paraneoptera</taxon>
        <taxon>Hemiptera</taxon>
        <taxon>Sternorrhyncha</taxon>
        <taxon>Aphidomorpha</taxon>
        <taxon>Aphidoidea</taxon>
        <taxon>Aphididae</taxon>
        <taxon>Macrosiphini</taxon>
        <taxon>Macrosiphum</taxon>
    </lineage>
</organism>
<protein>
    <recommendedName>
        <fullName evidence="1">Tyrosine specific protein phosphatases domain-containing protein</fullName>
    </recommendedName>
</protein>
<comment type="caution">
    <text evidence="2">The sequence shown here is derived from an EMBL/GenBank/DDBJ whole genome shotgun (WGS) entry which is preliminary data.</text>
</comment>
<dbReference type="AlphaFoldDB" id="A0AAV0X2M0"/>
<dbReference type="PANTHER" id="PTHR23339">
    <property type="entry name" value="TYROSINE SPECIFIC PROTEIN PHOSPHATASE AND DUAL SPECIFICITY PROTEIN PHOSPHATASE"/>
    <property type="match status" value="1"/>
</dbReference>
<gene>
    <name evidence="2" type="ORF">MEUPH1_LOCUS17477</name>
</gene>
<dbReference type="InterPro" id="IPR050561">
    <property type="entry name" value="PTP"/>
</dbReference>
<dbReference type="SUPFAM" id="SSF52799">
    <property type="entry name" value="(Phosphotyrosine protein) phosphatases II"/>
    <property type="match status" value="1"/>
</dbReference>
<name>A0AAV0X2M0_9HEMI</name>
<dbReference type="Gene3D" id="3.90.190.10">
    <property type="entry name" value="Protein tyrosine phosphatase superfamily"/>
    <property type="match status" value="1"/>
</dbReference>
<proteinExistence type="predicted"/>
<dbReference type="PROSITE" id="PS00383">
    <property type="entry name" value="TYR_PHOSPHATASE_1"/>
    <property type="match status" value="1"/>
</dbReference>